<dbReference type="GeneID" id="87867584"/>
<dbReference type="Proteomes" id="UP001278500">
    <property type="component" value="Unassembled WGS sequence"/>
</dbReference>
<keyword evidence="4" id="KW-1185">Reference proteome</keyword>
<protein>
    <submittedName>
        <fullName evidence="3">Uncharacterized protein</fullName>
    </submittedName>
</protein>
<evidence type="ECO:0000256" key="2">
    <source>
        <dbReference type="SAM" id="Phobius"/>
    </source>
</evidence>
<name>A0AAE0JGB3_9PEZI</name>
<accession>A0AAE0JGB3</accession>
<reference evidence="3" key="2">
    <citation type="submission" date="2023-06" db="EMBL/GenBank/DDBJ databases">
        <authorList>
            <consortium name="Lawrence Berkeley National Laboratory"/>
            <person name="Haridas S."/>
            <person name="Hensen N."/>
            <person name="Bonometti L."/>
            <person name="Westerberg I."/>
            <person name="Brannstrom I.O."/>
            <person name="Guillou S."/>
            <person name="Cros-Aarteil S."/>
            <person name="Calhoun S."/>
            <person name="Kuo A."/>
            <person name="Mondo S."/>
            <person name="Pangilinan J."/>
            <person name="Riley R."/>
            <person name="Labutti K."/>
            <person name="Andreopoulos B."/>
            <person name="Lipzen A."/>
            <person name="Chen C."/>
            <person name="Yanf M."/>
            <person name="Daum C."/>
            <person name="Ng V."/>
            <person name="Clum A."/>
            <person name="Steindorff A."/>
            <person name="Ohm R."/>
            <person name="Martin F."/>
            <person name="Silar P."/>
            <person name="Natvig D."/>
            <person name="Lalanne C."/>
            <person name="Gautier V."/>
            <person name="Ament-Velasquez S.L."/>
            <person name="Kruys A."/>
            <person name="Hutchinson M.I."/>
            <person name="Powell A.J."/>
            <person name="Barry K."/>
            <person name="Miller A.N."/>
            <person name="Grigoriev I.V."/>
            <person name="Debuchy R."/>
            <person name="Gladieux P."/>
            <person name="Thoren M.H."/>
            <person name="Johannesson H."/>
        </authorList>
    </citation>
    <scope>NUCLEOTIDE SEQUENCE</scope>
    <source>
        <strain evidence="3">CBS 560.94</strain>
    </source>
</reference>
<sequence>MDPYQKPLHTDIYLAMRPLTGTMMPRTANAISILSTFLLSVIGGFTIGTIFISPVLPDLLRDLSPMAIAIIKVLLSTVVLGGIVGTMIGGIFLWRREVGYDYEDLEANRSSSSIPSPAHPYDDYDYFFTCDPDPYAFSPYQQYNIHEHNTSHDDRSSNPDGSVSHQSPDRAPSDISYDSDPYTSDLYDDGYETDSDSSLPSPLHPMPVPLYSKPLDVVPAIPRGRNAPITLHSRDWRQ</sequence>
<dbReference type="RefSeq" id="XP_062682405.1">
    <property type="nucleotide sequence ID" value="XM_062830430.1"/>
</dbReference>
<feature type="compositionally biased region" description="Basic and acidic residues" evidence="1">
    <location>
        <begin position="148"/>
        <end position="157"/>
    </location>
</feature>
<reference evidence="3" key="1">
    <citation type="journal article" date="2023" name="Mol. Phylogenet. Evol.">
        <title>Genome-scale phylogeny and comparative genomics of the fungal order Sordariales.</title>
        <authorList>
            <person name="Hensen N."/>
            <person name="Bonometti L."/>
            <person name="Westerberg I."/>
            <person name="Brannstrom I.O."/>
            <person name="Guillou S."/>
            <person name="Cros-Aarteil S."/>
            <person name="Calhoun S."/>
            <person name="Haridas S."/>
            <person name="Kuo A."/>
            <person name="Mondo S."/>
            <person name="Pangilinan J."/>
            <person name="Riley R."/>
            <person name="LaButti K."/>
            <person name="Andreopoulos B."/>
            <person name="Lipzen A."/>
            <person name="Chen C."/>
            <person name="Yan M."/>
            <person name="Daum C."/>
            <person name="Ng V."/>
            <person name="Clum A."/>
            <person name="Steindorff A."/>
            <person name="Ohm R.A."/>
            <person name="Martin F."/>
            <person name="Silar P."/>
            <person name="Natvig D.O."/>
            <person name="Lalanne C."/>
            <person name="Gautier V."/>
            <person name="Ament-Velasquez S.L."/>
            <person name="Kruys A."/>
            <person name="Hutchinson M.I."/>
            <person name="Powell A.J."/>
            <person name="Barry K."/>
            <person name="Miller A.N."/>
            <person name="Grigoriev I.V."/>
            <person name="Debuchy R."/>
            <person name="Gladieux P."/>
            <person name="Hiltunen Thoren M."/>
            <person name="Johannesson H."/>
        </authorList>
    </citation>
    <scope>NUCLEOTIDE SEQUENCE</scope>
    <source>
        <strain evidence="3">CBS 560.94</strain>
    </source>
</reference>
<feature type="transmembrane region" description="Helical" evidence="2">
    <location>
        <begin position="33"/>
        <end position="56"/>
    </location>
</feature>
<evidence type="ECO:0000313" key="3">
    <source>
        <dbReference type="EMBL" id="KAK3347323.1"/>
    </source>
</evidence>
<evidence type="ECO:0000256" key="1">
    <source>
        <dbReference type="SAM" id="MobiDB-lite"/>
    </source>
</evidence>
<proteinExistence type="predicted"/>
<keyword evidence="2" id="KW-0472">Membrane</keyword>
<dbReference type="EMBL" id="JAUEPP010000003">
    <property type="protein sequence ID" value="KAK3347323.1"/>
    <property type="molecule type" value="Genomic_DNA"/>
</dbReference>
<feature type="region of interest" description="Disordered" evidence="1">
    <location>
        <begin position="148"/>
        <end position="210"/>
    </location>
</feature>
<keyword evidence="2" id="KW-0812">Transmembrane</keyword>
<comment type="caution">
    <text evidence="3">The sequence shown here is derived from an EMBL/GenBank/DDBJ whole genome shotgun (WGS) entry which is preliminary data.</text>
</comment>
<gene>
    <name evidence="3" type="ORF">B0H65DRAFT_569951</name>
</gene>
<dbReference type="AlphaFoldDB" id="A0AAE0JGB3"/>
<feature type="compositionally biased region" description="Acidic residues" evidence="1">
    <location>
        <begin position="186"/>
        <end position="195"/>
    </location>
</feature>
<feature type="transmembrane region" description="Helical" evidence="2">
    <location>
        <begin position="68"/>
        <end position="94"/>
    </location>
</feature>
<evidence type="ECO:0000313" key="4">
    <source>
        <dbReference type="Proteomes" id="UP001278500"/>
    </source>
</evidence>
<keyword evidence="2" id="KW-1133">Transmembrane helix</keyword>
<organism evidence="3 4">
    <name type="scientific">Neurospora tetraspora</name>
    <dbReference type="NCBI Taxonomy" id="94610"/>
    <lineage>
        <taxon>Eukaryota</taxon>
        <taxon>Fungi</taxon>
        <taxon>Dikarya</taxon>
        <taxon>Ascomycota</taxon>
        <taxon>Pezizomycotina</taxon>
        <taxon>Sordariomycetes</taxon>
        <taxon>Sordariomycetidae</taxon>
        <taxon>Sordariales</taxon>
        <taxon>Sordariaceae</taxon>
        <taxon>Neurospora</taxon>
    </lineage>
</organism>